<dbReference type="Gene3D" id="3.40.50.1390">
    <property type="entry name" value="Resolvase, N-terminal catalytic domain"/>
    <property type="match status" value="1"/>
</dbReference>
<evidence type="ECO:0000256" key="5">
    <source>
        <dbReference type="PIRSR" id="PIRSR606118-50"/>
    </source>
</evidence>
<evidence type="ECO:0000256" key="1">
    <source>
        <dbReference type="ARBA" id="ARBA00022908"/>
    </source>
</evidence>
<dbReference type="Pfam" id="PF00239">
    <property type="entry name" value="Resolvase"/>
    <property type="match status" value="1"/>
</dbReference>
<dbReference type="PANTHER" id="PTHR30461:SF23">
    <property type="entry name" value="DNA RECOMBINASE-RELATED"/>
    <property type="match status" value="1"/>
</dbReference>
<proteinExistence type="predicted"/>
<sequence length="483" mass="55179">MKTGALYIRVSTDDQTEYSPDAQIRLGLDYAKKNGIVIPKKFIYQDDGISGRKAKNRPAFQDLIATAKSDEHPFDVILVWKFSRFARNQEEAIVYKNLLKKAGVDVVSVSEPIPDGFIGELVQRIFEWMDEYYSINLSGEVMRGMTERASRGGYNSDPPLGYKMQDGVPVINPDTAPIVEKIFDWYVNKQMSFWEIANALNLLGYKTKRGGKFQNRTVAYIIRNEFYNGKIIWNKMDHATRRIKDKSEWVITEGTHETFISEELFNAAQERDKSTYHAKGKRPTSTYKHWLSGILVCSACGQRLVRCSTSKKGNTYFQCTGYNHAACTVSHATNEFALKPAIFEALDKVIATGEVTYEIHSSNNDDNNEKKLIEDKLSRLVMKEERIKEAYRDGIDTLEEYKANKEILANERTNLNAMLEQCSAATPDDIQNKLIEKIRSAKEIIECDKSTDVQKHNALASVVEKIVYNKKEDSISMFFYIND</sequence>
<dbReference type="Pfam" id="PF07508">
    <property type="entry name" value="Recombinase"/>
    <property type="match status" value="1"/>
</dbReference>
<evidence type="ECO:0000259" key="8">
    <source>
        <dbReference type="PROSITE" id="PS51737"/>
    </source>
</evidence>
<dbReference type="PROSITE" id="PS51736">
    <property type="entry name" value="RECOMBINASES_3"/>
    <property type="match status" value="1"/>
</dbReference>
<keyword evidence="2" id="KW-0230">DNA invertase</keyword>
<dbReference type="PROSITE" id="PS51737">
    <property type="entry name" value="RECOMBINASE_DNA_BIND"/>
    <property type="match status" value="1"/>
</dbReference>
<evidence type="ECO:0000256" key="2">
    <source>
        <dbReference type="ARBA" id="ARBA00023100"/>
    </source>
</evidence>
<dbReference type="GO" id="GO:0015074">
    <property type="term" value="P:DNA integration"/>
    <property type="evidence" value="ECO:0007669"/>
    <property type="project" value="UniProtKB-KW"/>
</dbReference>
<feature type="active site" description="O-(5'-phospho-DNA)-serine intermediate" evidence="5 6">
    <location>
        <position position="11"/>
    </location>
</feature>
<dbReference type="SMART" id="SM00857">
    <property type="entry name" value="Resolvase"/>
    <property type="match status" value="1"/>
</dbReference>
<dbReference type="PROSITE" id="PS00397">
    <property type="entry name" value="RECOMBINASES_1"/>
    <property type="match status" value="1"/>
</dbReference>
<dbReference type="SUPFAM" id="SSF53041">
    <property type="entry name" value="Resolvase-like"/>
    <property type="match status" value="1"/>
</dbReference>
<evidence type="ECO:0000313" key="9">
    <source>
        <dbReference type="EMBL" id="DAG01473.1"/>
    </source>
</evidence>
<dbReference type="CDD" id="cd00338">
    <property type="entry name" value="Ser_Recombinase"/>
    <property type="match status" value="1"/>
</dbReference>
<evidence type="ECO:0000259" key="7">
    <source>
        <dbReference type="PROSITE" id="PS51736"/>
    </source>
</evidence>
<dbReference type="InterPro" id="IPR038109">
    <property type="entry name" value="DNA_bind_recomb_sf"/>
</dbReference>
<feature type="domain" description="Resolvase/invertase-type recombinase catalytic" evidence="7">
    <location>
        <begin position="3"/>
        <end position="152"/>
    </location>
</feature>
<reference evidence="9" key="1">
    <citation type="journal article" date="2021" name="Proc. Natl. Acad. Sci. U.S.A.">
        <title>A Catalog of Tens of Thousands of Viruses from Human Metagenomes Reveals Hidden Associations with Chronic Diseases.</title>
        <authorList>
            <person name="Tisza M.J."/>
            <person name="Buck C.B."/>
        </authorList>
    </citation>
    <scope>NUCLEOTIDE SEQUENCE</scope>
    <source>
        <strain evidence="9">Ct8iP21</strain>
    </source>
</reference>
<dbReference type="InterPro" id="IPR011109">
    <property type="entry name" value="DNA_bind_recombinase_dom"/>
</dbReference>
<name>A0A8S5V401_9CAUD</name>
<feature type="domain" description="Recombinase" evidence="8">
    <location>
        <begin position="159"/>
        <end position="278"/>
    </location>
</feature>
<keyword evidence="1" id="KW-0229">DNA integration</keyword>
<dbReference type="InterPro" id="IPR006119">
    <property type="entry name" value="Resolv_N"/>
</dbReference>
<dbReference type="InterPro" id="IPR025827">
    <property type="entry name" value="Zn_ribbon_recom_dom"/>
</dbReference>
<dbReference type="InterPro" id="IPR050639">
    <property type="entry name" value="SSR_resolvase"/>
</dbReference>
<dbReference type="Gene3D" id="3.90.1750.20">
    <property type="entry name" value="Putative Large Serine Recombinase, Chain B, Domain 2"/>
    <property type="match status" value="1"/>
</dbReference>
<dbReference type="EMBL" id="BK016193">
    <property type="protein sequence ID" value="DAG01473.1"/>
    <property type="molecule type" value="Genomic_DNA"/>
</dbReference>
<evidence type="ECO:0000256" key="6">
    <source>
        <dbReference type="PROSITE-ProRule" id="PRU10137"/>
    </source>
</evidence>
<dbReference type="InterPro" id="IPR006118">
    <property type="entry name" value="Recombinase_CS"/>
</dbReference>
<accession>A0A8S5V401</accession>
<dbReference type="GO" id="GO:0000150">
    <property type="term" value="F:DNA strand exchange activity"/>
    <property type="evidence" value="ECO:0007669"/>
    <property type="project" value="UniProtKB-KW"/>
</dbReference>
<dbReference type="InterPro" id="IPR036162">
    <property type="entry name" value="Resolvase-like_N_sf"/>
</dbReference>
<dbReference type="PANTHER" id="PTHR30461">
    <property type="entry name" value="DNA-INVERTASE FROM LAMBDOID PROPHAGE"/>
    <property type="match status" value="1"/>
</dbReference>
<dbReference type="GO" id="GO:0003677">
    <property type="term" value="F:DNA binding"/>
    <property type="evidence" value="ECO:0007669"/>
    <property type="project" value="UniProtKB-KW"/>
</dbReference>
<keyword evidence="4" id="KW-0233">DNA recombination</keyword>
<keyword evidence="3" id="KW-0238">DNA-binding</keyword>
<evidence type="ECO:0000256" key="4">
    <source>
        <dbReference type="ARBA" id="ARBA00023172"/>
    </source>
</evidence>
<dbReference type="Pfam" id="PF13408">
    <property type="entry name" value="Zn_ribbon_recom"/>
    <property type="match status" value="1"/>
</dbReference>
<organism evidence="9">
    <name type="scientific">Myoviridae sp. ct8iP21</name>
    <dbReference type="NCBI Taxonomy" id="2825041"/>
    <lineage>
        <taxon>Viruses</taxon>
        <taxon>Duplodnaviria</taxon>
        <taxon>Heunggongvirae</taxon>
        <taxon>Uroviricota</taxon>
        <taxon>Caudoviricetes</taxon>
    </lineage>
</organism>
<evidence type="ECO:0000256" key="3">
    <source>
        <dbReference type="ARBA" id="ARBA00023125"/>
    </source>
</evidence>
<protein>
    <submittedName>
        <fullName evidence="9">Integrase</fullName>
    </submittedName>
</protein>